<accession>A0ABU6IGF3</accession>
<organism evidence="1 2">
    <name type="scientific">Adlercreutzia wanghongyangiae</name>
    <dbReference type="NCBI Taxonomy" id="3111451"/>
    <lineage>
        <taxon>Bacteria</taxon>
        <taxon>Bacillati</taxon>
        <taxon>Actinomycetota</taxon>
        <taxon>Coriobacteriia</taxon>
        <taxon>Eggerthellales</taxon>
        <taxon>Eggerthellaceae</taxon>
        <taxon>Adlercreutzia</taxon>
    </lineage>
</organism>
<reference evidence="1 2" key="1">
    <citation type="submission" date="2024-01" db="EMBL/GenBank/DDBJ databases">
        <title>novel species in genus Adlercreutzia.</title>
        <authorList>
            <person name="Liu X."/>
        </authorList>
    </citation>
    <scope>NUCLEOTIDE SEQUENCE [LARGE SCALE GENOMIC DNA]</scope>
    <source>
        <strain evidence="1 2">R7</strain>
    </source>
</reference>
<name>A0ABU6IGF3_9ACTN</name>
<evidence type="ECO:0000313" key="2">
    <source>
        <dbReference type="Proteomes" id="UP001349994"/>
    </source>
</evidence>
<dbReference type="Proteomes" id="UP001349994">
    <property type="component" value="Unassembled WGS sequence"/>
</dbReference>
<proteinExistence type="predicted"/>
<keyword evidence="2" id="KW-1185">Reference proteome</keyword>
<dbReference type="EMBL" id="JAYMFF010000005">
    <property type="protein sequence ID" value="MEC4175515.1"/>
    <property type="molecule type" value="Genomic_DNA"/>
</dbReference>
<sequence>MILHEIASYERLSRGAQTADCGTLKETPVQSIASAEHFSRIEPE</sequence>
<dbReference type="RefSeq" id="WP_326423771.1">
    <property type="nucleotide sequence ID" value="NZ_JAYMFF010000005.1"/>
</dbReference>
<comment type="caution">
    <text evidence="1">The sequence shown here is derived from an EMBL/GenBank/DDBJ whole genome shotgun (WGS) entry which is preliminary data.</text>
</comment>
<gene>
    <name evidence="1" type="ORF">VIN30_03530</name>
</gene>
<evidence type="ECO:0000313" key="1">
    <source>
        <dbReference type="EMBL" id="MEC4175515.1"/>
    </source>
</evidence>
<protein>
    <recommendedName>
        <fullName evidence="3">Resolvase/invertase-type recombinase catalytic domain-containing protein</fullName>
    </recommendedName>
</protein>
<evidence type="ECO:0008006" key="3">
    <source>
        <dbReference type="Google" id="ProtNLM"/>
    </source>
</evidence>